<protein>
    <submittedName>
        <fullName evidence="1">Uncharacterized protein</fullName>
    </submittedName>
</protein>
<dbReference type="EMBL" id="CSBK01004293">
    <property type="protein sequence ID" value="CPB74905.1"/>
    <property type="molecule type" value="Genomic_DNA"/>
</dbReference>
<organism evidence="1 2">
    <name type="scientific">Mycobacterium tuberculosis</name>
    <dbReference type="NCBI Taxonomy" id="1773"/>
    <lineage>
        <taxon>Bacteria</taxon>
        <taxon>Bacillati</taxon>
        <taxon>Actinomycetota</taxon>
        <taxon>Actinomycetes</taxon>
        <taxon>Mycobacteriales</taxon>
        <taxon>Mycobacteriaceae</taxon>
        <taxon>Mycobacterium</taxon>
        <taxon>Mycobacterium tuberculosis complex</taxon>
    </lineage>
</organism>
<dbReference type="Proteomes" id="UP000039021">
    <property type="component" value="Unassembled WGS sequence"/>
</dbReference>
<gene>
    <name evidence="1" type="ORF">ERS007739_05399</name>
</gene>
<sequence length="68" mass="7606">MRQPAALFDVIGCFSSVDSHGPQRNSAQPGLLECVPQHHTIVHLRDNRADLGGCRWLGRRRVNHRHGA</sequence>
<evidence type="ECO:0000313" key="1">
    <source>
        <dbReference type="EMBL" id="CPB74905.1"/>
    </source>
</evidence>
<reference evidence="2" key="1">
    <citation type="submission" date="2015-03" db="EMBL/GenBank/DDBJ databases">
        <authorList>
            <consortium name="Pathogen Informatics"/>
        </authorList>
    </citation>
    <scope>NUCLEOTIDE SEQUENCE [LARGE SCALE GENOMIC DNA]</scope>
    <source>
        <strain evidence="2">N09902308</strain>
    </source>
</reference>
<dbReference type="AlphaFoldDB" id="A0A916LH63"/>
<evidence type="ECO:0000313" key="2">
    <source>
        <dbReference type="Proteomes" id="UP000039021"/>
    </source>
</evidence>
<accession>A0A916LH63</accession>
<comment type="caution">
    <text evidence="1">The sequence shown here is derived from an EMBL/GenBank/DDBJ whole genome shotgun (WGS) entry which is preliminary data.</text>
</comment>
<name>A0A916LH63_MYCTX</name>
<proteinExistence type="predicted"/>